<evidence type="ECO:0000313" key="3">
    <source>
        <dbReference type="Proteomes" id="UP000270094"/>
    </source>
</evidence>
<accession>A0A3P7KU67</accession>
<reference evidence="2 3" key="1">
    <citation type="submission" date="2018-11" db="EMBL/GenBank/DDBJ databases">
        <authorList>
            <consortium name="Pathogen Informatics"/>
        </authorList>
    </citation>
    <scope>NUCLEOTIDE SEQUENCE [LARGE SCALE GENOMIC DNA]</scope>
</reference>
<dbReference type="AlphaFoldDB" id="A0A3P7KU67"/>
<organism evidence="2 3">
    <name type="scientific">Strongylus vulgaris</name>
    <name type="common">Blood worm</name>
    <dbReference type="NCBI Taxonomy" id="40348"/>
    <lineage>
        <taxon>Eukaryota</taxon>
        <taxon>Metazoa</taxon>
        <taxon>Ecdysozoa</taxon>
        <taxon>Nematoda</taxon>
        <taxon>Chromadorea</taxon>
        <taxon>Rhabditida</taxon>
        <taxon>Rhabditina</taxon>
        <taxon>Rhabditomorpha</taxon>
        <taxon>Strongyloidea</taxon>
        <taxon>Strongylidae</taxon>
        <taxon>Strongylus</taxon>
    </lineage>
</organism>
<sequence>MKNEEDIDEPQQPPLQSGSIESQKLEAIVWTTPAAAMEITNSSSPTIDVLSEVSPLTQSSVKTPTIFLER</sequence>
<name>A0A3P7KU67_STRVU</name>
<keyword evidence="3" id="KW-1185">Reference proteome</keyword>
<gene>
    <name evidence="2" type="ORF">SVUK_LOCUS5720</name>
</gene>
<proteinExistence type="predicted"/>
<feature type="region of interest" description="Disordered" evidence="1">
    <location>
        <begin position="1"/>
        <end position="21"/>
    </location>
</feature>
<evidence type="ECO:0000256" key="1">
    <source>
        <dbReference type="SAM" id="MobiDB-lite"/>
    </source>
</evidence>
<evidence type="ECO:0000313" key="2">
    <source>
        <dbReference type="EMBL" id="VDM70722.1"/>
    </source>
</evidence>
<dbReference type="Proteomes" id="UP000270094">
    <property type="component" value="Unassembled WGS sequence"/>
</dbReference>
<protein>
    <submittedName>
        <fullName evidence="2">Uncharacterized protein</fullName>
    </submittedName>
</protein>
<dbReference type="EMBL" id="UYYB01017297">
    <property type="protein sequence ID" value="VDM70722.1"/>
    <property type="molecule type" value="Genomic_DNA"/>
</dbReference>